<keyword evidence="4 6" id="KW-1133">Transmembrane helix</keyword>
<evidence type="ECO:0000256" key="4">
    <source>
        <dbReference type="ARBA" id="ARBA00022989"/>
    </source>
</evidence>
<dbReference type="EMBL" id="CP042392">
    <property type="protein sequence ID" value="QEA54181.1"/>
    <property type="molecule type" value="Genomic_DNA"/>
</dbReference>
<gene>
    <name evidence="8" type="ORF">FGL77_13345</name>
</gene>
<feature type="domain" description="Polysaccharide chain length determinant N-terminal" evidence="7">
    <location>
        <begin position="5"/>
        <end position="82"/>
    </location>
</feature>
<dbReference type="RefSeq" id="WP_146990672.1">
    <property type="nucleotide sequence ID" value="NZ_CP042392.1"/>
</dbReference>
<keyword evidence="5 6" id="KW-0472">Membrane</keyword>
<evidence type="ECO:0000259" key="7">
    <source>
        <dbReference type="Pfam" id="PF02706"/>
    </source>
</evidence>
<feature type="transmembrane region" description="Helical" evidence="6">
    <location>
        <begin position="177"/>
        <end position="199"/>
    </location>
</feature>
<reference evidence="8 9" key="1">
    <citation type="submission" date="2019-06" db="EMBL/GenBank/DDBJ databases">
        <title>Genome analyses of bacteria isolated from kimchi.</title>
        <authorList>
            <person name="Lee S."/>
            <person name="Ahn S."/>
            <person name="Roh S."/>
        </authorList>
    </citation>
    <scope>NUCLEOTIDE SEQUENCE [LARGE SCALE GENOMIC DNA]</scope>
    <source>
        <strain evidence="8 9">CBA3616</strain>
    </source>
</reference>
<name>A0A5B8TP54_9LACO</name>
<evidence type="ECO:0000256" key="5">
    <source>
        <dbReference type="ARBA" id="ARBA00023136"/>
    </source>
</evidence>
<organism evidence="8 9">
    <name type="scientific">Loigolactobacillus coryniformis</name>
    <dbReference type="NCBI Taxonomy" id="1610"/>
    <lineage>
        <taxon>Bacteria</taxon>
        <taxon>Bacillati</taxon>
        <taxon>Bacillota</taxon>
        <taxon>Bacilli</taxon>
        <taxon>Lactobacillales</taxon>
        <taxon>Lactobacillaceae</taxon>
        <taxon>Loigolactobacillus</taxon>
    </lineage>
</organism>
<comment type="subcellular location">
    <subcellularLocation>
        <location evidence="1">Cell membrane</location>
        <topology evidence="1">Multi-pass membrane protein</topology>
    </subcellularLocation>
</comment>
<accession>A0A5B8TP54</accession>
<evidence type="ECO:0000313" key="9">
    <source>
        <dbReference type="Proteomes" id="UP000321772"/>
    </source>
</evidence>
<keyword evidence="3 6" id="KW-0812">Transmembrane</keyword>
<protein>
    <recommendedName>
        <fullName evidence="7">Polysaccharide chain length determinant N-terminal domain-containing protein</fullName>
    </recommendedName>
</protein>
<dbReference type="Proteomes" id="UP000321772">
    <property type="component" value="Chromosome"/>
</dbReference>
<sequence length="204" mass="23158">MQQVISLPTLIRTLWQKKYYLVLGILICAGFGFFIGNNTYTPYYTAEAQLKLPHEKVKHKRDQSFSDATAIGVYRIQAMDQQVLVPVQKHLASDFNLSVTLNDLKEQINTIPPTDNSMILRIQAQAKTPRQAMLIANTHLIIFTTKVKQFNHLKKVQIQQFASSASTPANQSNANKYTIYGGIAGLLLVSLFIVWCQFIKNDRR</sequence>
<keyword evidence="2" id="KW-1003">Cell membrane</keyword>
<dbReference type="InterPro" id="IPR003856">
    <property type="entry name" value="LPS_length_determ_N"/>
</dbReference>
<evidence type="ECO:0000256" key="2">
    <source>
        <dbReference type="ARBA" id="ARBA00022475"/>
    </source>
</evidence>
<dbReference type="AlphaFoldDB" id="A0A5B8TP54"/>
<evidence type="ECO:0000256" key="1">
    <source>
        <dbReference type="ARBA" id="ARBA00004651"/>
    </source>
</evidence>
<evidence type="ECO:0000313" key="8">
    <source>
        <dbReference type="EMBL" id="QEA54181.1"/>
    </source>
</evidence>
<dbReference type="GO" id="GO:0005886">
    <property type="term" value="C:plasma membrane"/>
    <property type="evidence" value="ECO:0007669"/>
    <property type="project" value="UniProtKB-SubCell"/>
</dbReference>
<proteinExistence type="predicted"/>
<evidence type="ECO:0000256" key="3">
    <source>
        <dbReference type="ARBA" id="ARBA00022692"/>
    </source>
</evidence>
<evidence type="ECO:0000256" key="6">
    <source>
        <dbReference type="SAM" id="Phobius"/>
    </source>
</evidence>
<feature type="transmembrane region" description="Helical" evidence="6">
    <location>
        <begin position="20"/>
        <end position="40"/>
    </location>
</feature>
<dbReference type="Pfam" id="PF02706">
    <property type="entry name" value="Wzz"/>
    <property type="match status" value="1"/>
</dbReference>